<dbReference type="InterPro" id="IPR000421">
    <property type="entry name" value="FA58C"/>
</dbReference>
<feature type="compositionally biased region" description="Polar residues" evidence="1">
    <location>
        <begin position="908"/>
        <end position="930"/>
    </location>
</feature>
<proteinExistence type="predicted"/>
<evidence type="ECO:0000313" key="5">
    <source>
        <dbReference type="Proteomes" id="UP000287188"/>
    </source>
</evidence>
<name>A0A402ASU7_9CHLR</name>
<keyword evidence="5" id="KW-1185">Reference proteome</keyword>
<accession>A0A402ASU7</accession>
<dbReference type="Gene3D" id="2.60.120.200">
    <property type="match status" value="1"/>
</dbReference>
<protein>
    <recommendedName>
        <fullName evidence="3">F5/8 type C domain-containing protein</fullName>
    </recommendedName>
</protein>
<feature type="transmembrane region" description="Helical" evidence="2">
    <location>
        <begin position="26"/>
        <end position="45"/>
    </location>
</feature>
<keyword evidence="2" id="KW-0812">Transmembrane</keyword>
<keyword evidence="2" id="KW-1133">Transmembrane helix</keyword>
<dbReference type="Pfam" id="PF00754">
    <property type="entry name" value="F5_F8_type_C"/>
    <property type="match status" value="1"/>
</dbReference>
<dbReference type="EMBL" id="BIFS01000002">
    <property type="protein sequence ID" value="GCE22165.1"/>
    <property type="molecule type" value="Genomic_DNA"/>
</dbReference>
<feature type="region of interest" description="Disordered" evidence="1">
    <location>
        <begin position="908"/>
        <end position="949"/>
    </location>
</feature>
<evidence type="ECO:0000313" key="4">
    <source>
        <dbReference type="EMBL" id="GCE22165.1"/>
    </source>
</evidence>
<dbReference type="Gene3D" id="2.60.120.260">
    <property type="entry name" value="Galactose-binding domain-like"/>
    <property type="match status" value="1"/>
</dbReference>
<organism evidence="4 5">
    <name type="scientific">Dictyobacter kobayashii</name>
    <dbReference type="NCBI Taxonomy" id="2014872"/>
    <lineage>
        <taxon>Bacteria</taxon>
        <taxon>Bacillati</taxon>
        <taxon>Chloroflexota</taxon>
        <taxon>Ktedonobacteria</taxon>
        <taxon>Ktedonobacterales</taxon>
        <taxon>Dictyobacteraceae</taxon>
        <taxon>Dictyobacter</taxon>
    </lineage>
</organism>
<dbReference type="PROSITE" id="PS50022">
    <property type="entry name" value="FA58C_3"/>
    <property type="match status" value="1"/>
</dbReference>
<reference evidence="5" key="1">
    <citation type="submission" date="2018-12" db="EMBL/GenBank/DDBJ databases">
        <title>Tengunoibacter tsumagoiensis gen. nov., sp. nov., Dictyobacter kobayashii sp. nov., D. alpinus sp. nov., and D. joshuensis sp. nov. and description of Dictyobacteraceae fam. nov. within the order Ktedonobacterales isolated from Tengu-no-mugimeshi.</title>
        <authorList>
            <person name="Wang C.M."/>
            <person name="Zheng Y."/>
            <person name="Sakai Y."/>
            <person name="Toyoda A."/>
            <person name="Minakuchi Y."/>
            <person name="Abe K."/>
            <person name="Yokota A."/>
            <person name="Yabe S."/>
        </authorList>
    </citation>
    <scope>NUCLEOTIDE SEQUENCE [LARGE SCALE GENOMIC DNA]</scope>
    <source>
        <strain evidence="5">Uno11</strain>
    </source>
</reference>
<dbReference type="AlphaFoldDB" id="A0A402ASU7"/>
<evidence type="ECO:0000256" key="2">
    <source>
        <dbReference type="SAM" id="Phobius"/>
    </source>
</evidence>
<sequence>MKQTEKGSLPASLGERVRVGKGAQRTHIMSGVVLLVLIGMSFAFYRGAVVQPSYAAAAPAGTPPLGLNVDFNEQSLVDMIQNNQRFEQVGSTPLTEDNNGWPTSDFQWTEDNRYTFAWNPSATNADPLKKSTDLSGTYKLSFTGQAVLTATGDDPAHQATTISNQNYNASTNTTTADVTFGNPSGGLLSVITFTQTKRTGTDNPGTGVTNVKMIRPGYATNTTQVFTTPWINSINNYKWTALRFMDSLGTNNYAQPGSAEAYPYLLQWPADRMQPNEGPLYGSNHNGVHGTIPWEDVILVAQLTHKDIWINIPVNASDNYVTQLANLLKNGDAATGNQGVPSDVNVYVEYSNEMWHYGFPQGPWNLQAAQDEVKAGGTNLNYDGKTDDDTIRFRRIAKRTIEIGKQFKTAFSDNGTRIRPVINNAAVSNDVDMLQYVSDNYGAPGSVLYGIAQTGYYTSADSSSVTAILNGEKTASDNNASGYLQSRTIATYFGLHSLVYEGGQDEEGDTNLSNKFAAARDPGMQDVETHDLLNNWYPDGGELYMQFAHVTRYSTYGMWGLSDDLTVQNSGKWNGMVQVMNSSLPAVTAGVVPSGTVGQSVTQAETSGGTDYISPSASPWKELLLRVPQSGTYSINIFGHQEQSGAVERVMLDNHKAGTLSMPLYPAADGYAAQDVTLSLSAGLHSVFIYVDGPARAVFPSNGTIRITTQSISSTTPTPTPTPTGGSLPAPWQQQDIGSVGQAGSASASNGTFTVVGSGNDIWDSADAFQYVSQPLSGDGTIVARIDSQQNTDGWAKAGVMIRESLTAGSTHALMALTPGNGAVFQRRTTTGGSSSSTAGASVAAPYWVKLQRAGSTFTGSISSDGSSWTVVGSDTISMATNAYVGLAVTAHNTSALNTTSFSQVSVTGGGATSNLSQNHPATASSSENSGVGPGYAVDGDPSTRWSSQYSDPQWLQVDLGASHHISEVKLQWETAYGKAYQIQVSPDGSSWTTIYTQSNGSGGTEDLKGLSGTGRYVRMYGTQRGTSWGYSLYEFQVFGS</sequence>
<dbReference type="SUPFAM" id="SSF49785">
    <property type="entry name" value="Galactose-binding domain-like"/>
    <property type="match status" value="2"/>
</dbReference>
<evidence type="ECO:0000256" key="1">
    <source>
        <dbReference type="SAM" id="MobiDB-lite"/>
    </source>
</evidence>
<comment type="caution">
    <text evidence="4">The sequence shown here is derived from an EMBL/GenBank/DDBJ whole genome shotgun (WGS) entry which is preliminary data.</text>
</comment>
<gene>
    <name evidence="4" type="ORF">KDK_59650</name>
</gene>
<dbReference type="InterPro" id="IPR008979">
    <property type="entry name" value="Galactose-bd-like_sf"/>
</dbReference>
<evidence type="ECO:0000259" key="3">
    <source>
        <dbReference type="PROSITE" id="PS50022"/>
    </source>
</evidence>
<dbReference type="Proteomes" id="UP000287188">
    <property type="component" value="Unassembled WGS sequence"/>
</dbReference>
<keyword evidence="2" id="KW-0472">Membrane</keyword>
<feature type="domain" description="F5/8 type C" evidence="3">
    <location>
        <begin position="905"/>
        <end position="1041"/>
    </location>
</feature>